<gene>
    <name evidence="2" type="ORF">BJ999_004337</name>
</gene>
<dbReference type="SUPFAM" id="SSF88946">
    <property type="entry name" value="Sigma2 domain of RNA polymerase sigma factors"/>
    <property type="match status" value="1"/>
</dbReference>
<feature type="region of interest" description="Disordered" evidence="1">
    <location>
        <begin position="151"/>
        <end position="179"/>
    </location>
</feature>
<dbReference type="SUPFAM" id="SSF88659">
    <property type="entry name" value="Sigma3 and sigma4 domains of RNA polymerase sigma factors"/>
    <property type="match status" value="1"/>
</dbReference>
<keyword evidence="3" id="KW-1185">Reference proteome</keyword>
<dbReference type="AlphaFoldDB" id="A0A7Y9GCP0"/>
<dbReference type="GO" id="GO:0006352">
    <property type="term" value="P:DNA-templated transcription initiation"/>
    <property type="evidence" value="ECO:0007669"/>
    <property type="project" value="InterPro"/>
</dbReference>
<sequence>MRQDFLDFFDTEFHLVVRFVMRDGASLHDAQDAAQQGFLQGWRMVREGTWEQIRHPRAWVRSVALRNHRARRRVEVPVRQLPEAAAPGTGHAELTEQARDLIAALRLLDADARAVLAFHLDDIPTHAIAAYQSISEQRARDLLKKARRTLRKHLPAPPQQSARPTGTTETGSHEGGRQP</sequence>
<proteinExistence type="predicted"/>
<dbReference type="NCBIfam" id="TIGR02937">
    <property type="entry name" value="sigma70-ECF"/>
    <property type="match status" value="1"/>
</dbReference>
<evidence type="ECO:0000313" key="2">
    <source>
        <dbReference type="EMBL" id="NYE14041.1"/>
    </source>
</evidence>
<dbReference type="InterPro" id="IPR013325">
    <property type="entry name" value="RNA_pol_sigma_r2"/>
</dbReference>
<dbReference type="InterPro" id="IPR013324">
    <property type="entry name" value="RNA_pol_sigma_r3/r4-like"/>
</dbReference>
<dbReference type="Gene3D" id="1.10.1740.10">
    <property type="match status" value="1"/>
</dbReference>
<accession>A0A7Y9GCP0</accession>
<evidence type="ECO:0000313" key="3">
    <source>
        <dbReference type="Proteomes" id="UP000591272"/>
    </source>
</evidence>
<comment type="caution">
    <text evidence="2">The sequence shown here is derived from an EMBL/GenBank/DDBJ whole genome shotgun (WGS) entry which is preliminary data.</text>
</comment>
<dbReference type="Gene3D" id="1.10.10.10">
    <property type="entry name" value="Winged helix-like DNA-binding domain superfamily/Winged helix DNA-binding domain"/>
    <property type="match status" value="1"/>
</dbReference>
<reference evidence="2 3" key="1">
    <citation type="submission" date="2020-07" db="EMBL/GenBank/DDBJ databases">
        <title>Sequencing the genomes of 1000 actinobacteria strains.</title>
        <authorList>
            <person name="Klenk H.-P."/>
        </authorList>
    </citation>
    <scope>NUCLEOTIDE SEQUENCE [LARGE SCALE GENOMIC DNA]</scope>
    <source>
        <strain evidence="2 3">DSM 43461</strain>
    </source>
</reference>
<name>A0A7Y9GCP0_9ACTN</name>
<dbReference type="GO" id="GO:0003700">
    <property type="term" value="F:DNA-binding transcription factor activity"/>
    <property type="evidence" value="ECO:0007669"/>
    <property type="project" value="InterPro"/>
</dbReference>
<dbReference type="EMBL" id="JACCBT010000001">
    <property type="protein sequence ID" value="NYE14041.1"/>
    <property type="molecule type" value="Genomic_DNA"/>
</dbReference>
<organism evidence="2 3">
    <name type="scientific">Actinomadura citrea</name>
    <dbReference type="NCBI Taxonomy" id="46158"/>
    <lineage>
        <taxon>Bacteria</taxon>
        <taxon>Bacillati</taxon>
        <taxon>Actinomycetota</taxon>
        <taxon>Actinomycetes</taxon>
        <taxon>Streptosporangiales</taxon>
        <taxon>Thermomonosporaceae</taxon>
        <taxon>Actinomadura</taxon>
    </lineage>
</organism>
<dbReference type="InterPro" id="IPR036388">
    <property type="entry name" value="WH-like_DNA-bd_sf"/>
</dbReference>
<evidence type="ECO:0000256" key="1">
    <source>
        <dbReference type="SAM" id="MobiDB-lite"/>
    </source>
</evidence>
<dbReference type="Proteomes" id="UP000591272">
    <property type="component" value="Unassembled WGS sequence"/>
</dbReference>
<protein>
    <submittedName>
        <fullName evidence="2">RNA polymerase sigma factor (Sigma-70 family)</fullName>
    </submittedName>
</protein>
<dbReference type="InterPro" id="IPR014284">
    <property type="entry name" value="RNA_pol_sigma-70_dom"/>
</dbReference>
<dbReference type="RefSeq" id="WP_179834985.1">
    <property type="nucleotide sequence ID" value="NZ_BMRD01000022.1"/>
</dbReference>